<dbReference type="STRING" id="3469.A0A4Y7JJW8"/>
<evidence type="ECO:0000256" key="8">
    <source>
        <dbReference type="ARBA" id="ARBA00022679"/>
    </source>
</evidence>
<keyword evidence="8" id="KW-0808">Transferase</keyword>
<sequence>MPLPSSCPIEFACVPEHLVADAIELLIAVFTYAESLADVIPEMDEYIKFVIMFMASPNYIRNSYIRQRMVESWVCVSATEVITILEGSQLCLEFLVRNLLELYAGKEVIGSPNKLQFRKSILEILGCLWEIPSHRDAWRQIAEEDTAFYVVFLNAVINENIKLLDNDFHRILEETEDEMSSTEDMEHVPSLWMQESALDFQFDKDMIGGCMSYITASVGMLAFTSEQIIVPFLLPHMVDTVVTMLNCYLSHFRSFHIKTSVSRRSMECGYCLEILLKQIVSIYVHLARGDSENILAAAISKDGKSCIKQLFIDVGRVLQEDSLVPEFIALGTRVNDAALRAVQTEVSLGDIPNDFLDPIEFNLMEDPVILPSMKSVDRAVIQRHLLNYSTDPFNGLPLAQEMLIPNVELKVKIKKFIISKQCQE</sequence>
<dbReference type="FunFam" id="3.30.40.10:FF:000055">
    <property type="entry name" value="Ubiquitin conjugation factor e4 a"/>
    <property type="match status" value="1"/>
</dbReference>
<dbReference type="SMART" id="SM00504">
    <property type="entry name" value="Ubox"/>
    <property type="match status" value="1"/>
</dbReference>
<evidence type="ECO:0000256" key="2">
    <source>
        <dbReference type="ARBA" id="ARBA00004123"/>
    </source>
</evidence>
<dbReference type="PANTHER" id="PTHR13931:SF2">
    <property type="entry name" value="UBIQUITIN CONJUGATION FACTOR E4 B"/>
    <property type="match status" value="1"/>
</dbReference>
<evidence type="ECO:0000256" key="5">
    <source>
        <dbReference type="ARBA" id="ARBA00007434"/>
    </source>
</evidence>
<dbReference type="Gene3D" id="3.30.40.10">
    <property type="entry name" value="Zinc/RING finger domain, C3HC4 (zinc finger)"/>
    <property type="match status" value="1"/>
</dbReference>
<comment type="similarity">
    <text evidence="5">Belongs to the ubiquitin conjugation factor E4 family.</text>
</comment>
<proteinExistence type="inferred from homology"/>
<dbReference type="OMA" id="SHHNAWI"/>
<evidence type="ECO:0000256" key="10">
    <source>
        <dbReference type="ARBA" id="ARBA00023242"/>
    </source>
</evidence>
<dbReference type="InterPro" id="IPR045132">
    <property type="entry name" value="UBE4"/>
</dbReference>
<dbReference type="UniPathway" id="UPA00143"/>
<evidence type="ECO:0000313" key="12">
    <source>
        <dbReference type="EMBL" id="RZC60251.1"/>
    </source>
</evidence>
<dbReference type="PANTHER" id="PTHR13931">
    <property type="entry name" value="UBIQUITINATION FACTOR E4"/>
    <property type="match status" value="1"/>
</dbReference>
<evidence type="ECO:0000313" key="13">
    <source>
        <dbReference type="Proteomes" id="UP000316621"/>
    </source>
</evidence>
<dbReference type="SUPFAM" id="SSF57850">
    <property type="entry name" value="RING/U-box"/>
    <property type="match status" value="1"/>
</dbReference>
<organism evidence="12 13">
    <name type="scientific">Papaver somniferum</name>
    <name type="common">Opium poppy</name>
    <dbReference type="NCBI Taxonomy" id="3469"/>
    <lineage>
        <taxon>Eukaryota</taxon>
        <taxon>Viridiplantae</taxon>
        <taxon>Streptophyta</taxon>
        <taxon>Embryophyta</taxon>
        <taxon>Tracheophyta</taxon>
        <taxon>Spermatophyta</taxon>
        <taxon>Magnoliopsida</taxon>
        <taxon>Ranunculales</taxon>
        <taxon>Papaveraceae</taxon>
        <taxon>Papaveroideae</taxon>
        <taxon>Papaver</taxon>
    </lineage>
</organism>
<dbReference type="GO" id="GO:0006511">
    <property type="term" value="P:ubiquitin-dependent protein catabolic process"/>
    <property type="evidence" value="ECO:0007669"/>
    <property type="project" value="InterPro"/>
</dbReference>
<name>A0A4Y7JJW8_PAPSO</name>
<comment type="subcellular location">
    <subcellularLocation>
        <location evidence="3">Cytoplasm</location>
    </subcellularLocation>
    <subcellularLocation>
        <location evidence="2">Nucleus</location>
    </subcellularLocation>
</comment>
<dbReference type="EMBL" id="CM010719">
    <property type="protein sequence ID" value="RZC60251.1"/>
    <property type="molecule type" value="Genomic_DNA"/>
</dbReference>
<dbReference type="InterPro" id="IPR013083">
    <property type="entry name" value="Znf_RING/FYVE/PHD"/>
</dbReference>
<gene>
    <name evidence="12" type="ORF">C5167_022004</name>
</gene>
<evidence type="ECO:0000256" key="1">
    <source>
        <dbReference type="ARBA" id="ARBA00000900"/>
    </source>
</evidence>
<accession>A0A4Y7JJW8</accession>
<dbReference type="PROSITE" id="PS51698">
    <property type="entry name" value="U_BOX"/>
    <property type="match status" value="1"/>
</dbReference>
<dbReference type="GO" id="GO:0005634">
    <property type="term" value="C:nucleus"/>
    <property type="evidence" value="ECO:0007669"/>
    <property type="project" value="UniProtKB-SubCell"/>
</dbReference>
<feature type="domain" description="U-box" evidence="11">
    <location>
        <begin position="350"/>
        <end position="423"/>
    </location>
</feature>
<keyword evidence="13" id="KW-1185">Reference proteome</keyword>
<dbReference type="AlphaFoldDB" id="A0A4Y7JJW8"/>
<protein>
    <recommendedName>
        <fullName evidence="6">RING-type E3 ubiquitin transferase</fullName>
        <ecNumber evidence="6">2.3.2.27</ecNumber>
    </recommendedName>
</protein>
<dbReference type="Pfam" id="PF10408">
    <property type="entry name" value="Ufd2P_core"/>
    <property type="match status" value="1"/>
</dbReference>
<reference evidence="12 13" key="1">
    <citation type="journal article" date="2018" name="Science">
        <title>The opium poppy genome and morphinan production.</title>
        <authorList>
            <person name="Guo L."/>
            <person name="Winzer T."/>
            <person name="Yang X."/>
            <person name="Li Y."/>
            <person name="Ning Z."/>
            <person name="He Z."/>
            <person name="Teodor R."/>
            <person name="Lu Y."/>
            <person name="Bowser T.A."/>
            <person name="Graham I.A."/>
            <person name="Ye K."/>
        </authorList>
    </citation>
    <scope>NUCLEOTIDE SEQUENCE [LARGE SCALE GENOMIC DNA]</scope>
    <source>
        <strain evidence="13">cv. HN1</strain>
        <tissue evidence="12">Leaves</tissue>
    </source>
</reference>
<keyword evidence="10" id="KW-0539">Nucleus</keyword>
<dbReference type="GO" id="GO:0000209">
    <property type="term" value="P:protein polyubiquitination"/>
    <property type="evidence" value="ECO:0007669"/>
    <property type="project" value="TreeGrafter"/>
</dbReference>
<dbReference type="Proteomes" id="UP000316621">
    <property type="component" value="Chromosome 5"/>
</dbReference>
<dbReference type="InterPro" id="IPR019474">
    <property type="entry name" value="Ub_conjug_fac_E4_core"/>
</dbReference>
<dbReference type="GO" id="GO:0034450">
    <property type="term" value="F:ubiquitin-ubiquitin ligase activity"/>
    <property type="evidence" value="ECO:0007669"/>
    <property type="project" value="InterPro"/>
</dbReference>
<evidence type="ECO:0000256" key="7">
    <source>
        <dbReference type="ARBA" id="ARBA00022490"/>
    </source>
</evidence>
<comment type="catalytic activity">
    <reaction evidence="1">
        <text>S-ubiquitinyl-[E2 ubiquitin-conjugating enzyme]-L-cysteine + [acceptor protein]-L-lysine = [E2 ubiquitin-conjugating enzyme]-L-cysteine + N(6)-ubiquitinyl-[acceptor protein]-L-lysine.</text>
        <dbReference type="EC" id="2.3.2.27"/>
    </reaction>
</comment>
<evidence type="ECO:0000256" key="3">
    <source>
        <dbReference type="ARBA" id="ARBA00004496"/>
    </source>
</evidence>
<dbReference type="Gramene" id="RZC60251">
    <property type="protein sequence ID" value="RZC60251"/>
    <property type="gene ID" value="C5167_022004"/>
</dbReference>
<dbReference type="EC" id="2.3.2.27" evidence="6"/>
<dbReference type="GO" id="GO:0036503">
    <property type="term" value="P:ERAD pathway"/>
    <property type="evidence" value="ECO:0007669"/>
    <property type="project" value="InterPro"/>
</dbReference>
<keyword evidence="7" id="KW-0963">Cytoplasm</keyword>
<evidence type="ECO:0000256" key="9">
    <source>
        <dbReference type="ARBA" id="ARBA00022786"/>
    </source>
</evidence>
<keyword evidence="9" id="KW-0833">Ubl conjugation pathway</keyword>
<comment type="pathway">
    <text evidence="4">Protein modification; protein ubiquitination.</text>
</comment>
<evidence type="ECO:0000256" key="6">
    <source>
        <dbReference type="ARBA" id="ARBA00012483"/>
    </source>
</evidence>
<evidence type="ECO:0000256" key="4">
    <source>
        <dbReference type="ARBA" id="ARBA00004906"/>
    </source>
</evidence>
<evidence type="ECO:0000259" key="11">
    <source>
        <dbReference type="PROSITE" id="PS51698"/>
    </source>
</evidence>
<dbReference type="GO" id="GO:0000151">
    <property type="term" value="C:ubiquitin ligase complex"/>
    <property type="evidence" value="ECO:0007669"/>
    <property type="project" value="InterPro"/>
</dbReference>
<dbReference type="GO" id="GO:0005737">
    <property type="term" value="C:cytoplasm"/>
    <property type="evidence" value="ECO:0007669"/>
    <property type="project" value="UniProtKB-SubCell"/>
</dbReference>
<dbReference type="Pfam" id="PF04564">
    <property type="entry name" value="U-box"/>
    <property type="match status" value="1"/>
</dbReference>
<dbReference type="InterPro" id="IPR003613">
    <property type="entry name" value="Ubox_domain"/>
</dbReference>